<evidence type="ECO:0000259" key="6">
    <source>
        <dbReference type="Pfam" id="PF00828"/>
    </source>
</evidence>
<dbReference type="NCBIfam" id="TIGR01071">
    <property type="entry name" value="rplO_bact"/>
    <property type="match status" value="1"/>
</dbReference>
<keyword evidence="4" id="KW-0699">rRNA-binding</keyword>
<evidence type="ECO:0000313" key="7">
    <source>
        <dbReference type="EMBL" id="RUT79465.1"/>
    </source>
</evidence>
<proteinExistence type="inferred from homology"/>
<accession>A0A434AY37</accession>
<dbReference type="GO" id="GO:0022625">
    <property type="term" value="C:cytosolic large ribosomal subunit"/>
    <property type="evidence" value="ECO:0007669"/>
    <property type="project" value="TreeGrafter"/>
</dbReference>
<evidence type="ECO:0000256" key="4">
    <source>
        <dbReference type="HAMAP-Rule" id="MF_01341"/>
    </source>
</evidence>
<dbReference type="InterPro" id="IPR030878">
    <property type="entry name" value="Ribosomal_uL15"/>
</dbReference>
<dbReference type="GO" id="GO:0003735">
    <property type="term" value="F:structural constituent of ribosome"/>
    <property type="evidence" value="ECO:0007669"/>
    <property type="project" value="InterPro"/>
</dbReference>
<protein>
    <recommendedName>
        <fullName evidence="4">Large ribosomal subunit protein uL15</fullName>
    </recommendedName>
</protein>
<dbReference type="GO" id="GO:0006412">
    <property type="term" value="P:translation"/>
    <property type="evidence" value="ECO:0007669"/>
    <property type="project" value="UniProtKB-UniRule"/>
</dbReference>
<dbReference type="HAMAP" id="MF_01341">
    <property type="entry name" value="Ribosomal_uL15"/>
    <property type="match status" value="1"/>
</dbReference>
<dbReference type="InterPro" id="IPR005749">
    <property type="entry name" value="Ribosomal_uL15_bac-type"/>
</dbReference>
<name>A0A434AY37_9BACT</name>
<dbReference type="AlphaFoldDB" id="A0A434AY37"/>
<feature type="domain" description="Large ribosomal subunit protein uL15/eL18" evidence="6">
    <location>
        <begin position="77"/>
        <end position="146"/>
    </location>
</feature>
<reference evidence="7 8" key="1">
    <citation type="submission" date="2018-11" db="EMBL/GenBank/DDBJ databases">
        <title>Parancylomarina longa gen. nov., sp. nov., isolated from sediments of southern Okinawa.</title>
        <authorList>
            <person name="Fu T."/>
        </authorList>
    </citation>
    <scope>NUCLEOTIDE SEQUENCE [LARGE SCALE GENOMIC DNA]</scope>
    <source>
        <strain evidence="7 8">T3-2 S1-C</strain>
    </source>
</reference>
<dbReference type="EMBL" id="RJJX01000003">
    <property type="protein sequence ID" value="RUT79465.1"/>
    <property type="molecule type" value="Genomic_DNA"/>
</dbReference>
<dbReference type="Pfam" id="PF00828">
    <property type="entry name" value="Ribosomal_L27A"/>
    <property type="match status" value="1"/>
</dbReference>
<comment type="caution">
    <text evidence="7">The sequence shown here is derived from an EMBL/GenBank/DDBJ whole genome shotgun (WGS) entry which is preliminary data.</text>
</comment>
<dbReference type="Proteomes" id="UP000282985">
    <property type="component" value="Unassembled WGS sequence"/>
</dbReference>
<keyword evidence="3 4" id="KW-0687">Ribonucleoprotein</keyword>
<dbReference type="OrthoDB" id="9810293at2"/>
<comment type="function">
    <text evidence="4">Binds to the 23S rRNA.</text>
</comment>
<evidence type="ECO:0000313" key="8">
    <source>
        <dbReference type="Proteomes" id="UP000282985"/>
    </source>
</evidence>
<evidence type="ECO:0000256" key="2">
    <source>
        <dbReference type="ARBA" id="ARBA00022980"/>
    </source>
</evidence>
<comment type="similarity">
    <text evidence="1 4">Belongs to the universal ribosomal protein uL15 family.</text>
</comment>
<dbReference type="GO" id="GO:0019843">
    <property type="term" value="F:rRNA binding"/>
    <property type="evidence" value="ECO:0007669"/>
    <property type="project" value="UniProtKB-UniRule"/>
</dbReference>
<keyword evidence="8" id="KW-1185">Reference proteome</keyword>
<dbReference type="SUPFAM" id="SSF52080">
    <property type="entry name" value="Ribosomal proteins L15p and L18e"/>
    <property type="match status" value="1"/>
</dbReference>
<feature type="compositionally biased region" description="Gly residues" evidence="5">
    <location>
        <begin position="21"/>
        <end position="31"/>
    </location>
</feature>
<dbReference type="Gene3D" id="3.100.10.10">
    <property type="match status" value="1"/>
</dbReference>
<dbReference type="InterPro" id="IPR036227">
    <property type="entry name" value="Ribosomal_uL15/eL18_sf"/>
</dbReference>
<sequence length="148" mass="15724">MDLSNLKPAAGSVKTCKRIGRGQGSGRGGTSTRGHKGQKSRSGYSKKVGFEGGQMPLQRRVPKFGFKNINRKEYKAINIDVLQTLAEKSNITTVDIDVLVNAGVAAKNDLIKILGNGTLTAKLEVKAHAFSKSAQSAIEAVEGTVVKL</sequence>
<evidence type="ECO:0000256" key="1">
    <source>
        <dbReference type="ARBA" id="ARBA00007320"/>
    </source>
</evidence>
<dbReference type="RefSeq" id="WP_127342758.1">
    <property type="nucleotide sequence ID" value="NZ_RJJX01000003.1"/>
</dbReference>
<organism evidence="7 8">
    <name type="scientific">Ancylomarina longa</name>
    <dbReference type="NCBI Taxonomy" id="2487017"/>
    <lineage>
        <taxon>Bacteria</taxon>
        <taxon>Pseudomonadati</taxon>
        <taxon>Bacteroidota</taxon>
        <taxon>Bacteroidia</taxon>
        <taxon>Marinilabiliales</taxon>
        <taxon>Marinifilaceae</taxon>
        <taxon>Ancylomarina</taxon>
    </lineage>
</organism>
<evidence type="ECO:0000256" key="5">
    <source>
        <dbReference type="SAM" id="MobiDB-lite"/>
    </source>
</evidence>
<keyword evidence="2 4" id="KW-0689">Ribosomal protein</keyword>
<gene>
    <name evidence="4" type="primary">rplO</name>
    <name evidence="7" type="ORF">DLK05_04390</name>
</gene>
<dbReference type="PANTHER" id="PTHR12934:SF11">
    <property type="entry name" value="LARGE RIBOSOMAL SUBUNIT PROTEIN UL15M"/>
    <property type="match status" value="1"/>
</dbReference>
<feature type="region of interest" description="Disordered" evidence="5">
    <location>
        <begin position="1"/>
        <end position="53"/>
    </location>
</feature>
<dbReference type="PANTHER" id="PTHR12934">
    <property type="entry name" value="50S RIBOSOMAL PROTEIN L15"/>
    <property type="match status" value="1"/>
</dbReference>
<evidence type="ECO:0000256" key="3">
    <source>
        <dbReference type="ARBA" id="ARBA00023274"/>
    </source>
</evidence>
<comment type="subunit">
    <text evidence="4">Part of the 50S ribosomal subunit.</text>
</comment>
<dbReference type="InterPro" id="IPR021131">
    <property type="entry name" value="Ribosomal_uL15/eL18"/>
</dbReference>
<keyword evidence="4" id="KW-0694">RNA-binding</keyword>